<dbReference type="EMBL" id="GBRH01241480">
    <property type="protein sequence ID" value="JAD56415.1"/>
    <property type="molecule type" value="Transcribed_RNA"/>
</dbReference>
<name>A0A0A9B5G1_ARUDO</name>
<evidence type="ECO:0000313" key="1">
    <source>
        <dbReference type="EMBL" id="JAD56415.1"/>
    </source>
</evidence>
<reference evidence="1" key="1">
    <citation type="submission" date="2014-09" db="EMBL/GenBank/DDBJ databases">
        <authorList>
            <person name="Magalhaes I.L.F."/>
            <person name="Oliveira U."/>
            <person name="Santos F.R."/>
            <person name="Vidigal T.H.D.A."/>
            <person name="Brescovit A.D."/>
            <person name="Santos A.J."/>
        </authorList>
    </citation>
    <scope>NUCLEOTIDE SEQUENCE</scope>
    <source>
        <tissue evidence="1">Shoot tissue taken approximately 20 cm above the soil surface</tissue>
    </source>
</reference>
<reference evidence="1" key="2">
    <citation type="journal article" date="2015" name="Data Brief">
        <title>Shoot transcriptome of the giant reed, Arundo donax.</title>
        <authorList>
            <person name="Barrero R.A."/>
            <person name="Guerrero F.D."/>
            <person name="Moolhuijzen P."/>
            <person name="Goolsby J.A."/>
            <person name="Tidwell J."/>
            <person name="Bellgard S.E."/>
            <person name="Bellgard M.I."/>
        </authorList>
    </citation>
    <scope>NUCLEOTIDE SEQUENCE</scope>
    <source>
        <tissue evidence="1">Shoot tissue taken approximately 20 cm above the soil surface</tissue>
    </source>
</reference>
<organism evidence="1">
    <name type="scientific">Arundo donax</name>
    <name type="common">Giant reed</name>
    <name type="synonym">Donax arundinaceus</name>
    <dbReference type="NCBI Taxonomy" id="35708"/>
    <lineage>
        <taxon>Eukaryota</taxon>
        <taxon>Viridiplantae</taxon>
        <taxon>Streptophyta</taxon>
        <taxon>Embryophyta</taxon>
        <taxon>Tracheophyta</taxon>
        <taxon>Spermatophyta</taxon>
        <taxon>Magnoliopsida</taxon>
        <taxon>Liliopsida</taxon>
        <taxon>Poales</taxon>
        <taxon>Poaceae</taxon>
        <taxon>PACMAD clade</taxon>
        <taxon>Arundinoideae</taxon>
        <taxon>Arundineae</taxon>
        <taxon>Arundo</taxon>
    </lineage>
</organism>
<sequence length="12" mass="1173">MGAELDGALPLS</sequence>
<accession>A0A0A9B5G1</accession>
<proteinExistence type="predicted"/>
<protein>
    <submittedName>
        <fullName evidence="1">Uncharacterized protein</fullName>
    </submittedName>
</protein>